<sequence>MIEKIDHSEISYAAKIHGLFQASYSIEAELLGVTDFPPLKRSIVDFLNSDTLFYGIWKEGVLAAAVEIDLLENTLDICSLVVHPKYFRQGIAQKLLLFLENYDDSETLIVETGWANTPAIALYKKFGFNETSQYTNTGGIKKICFRKTKLEK</sequence>
<organism evidence="2 3">
    <name type="scientific">Arenibacter algicola</name>
    <dbReference type="NCBI Taxonomy" id="616991"/>
    <lineage>
        <taxon>Bacteria</taxon>
        <taxon>Pseudomonadati</taxon>
        <taxon>Bacteroidota</taxon>
        <taxon>Flavobacteriia</taxon>
        <taxon>Flavobacteriales</taxon>
        <taxon>Flavobacteriaceae</taxon>
        <taxon>Arenibacter</taxon>
    </lineage>
</organism>
<gene>
    <name evidence="2" type="ORF">AREALGSMS7_00791</name>
</gene>
<dbReference type="InterPro" id="IPR016181">
    <property type="entry name" value="Acyl_CoA_acyltransferase"/>
</dbReference>
<name>A0A221USJ0_9FLAO</name>
<evidence type="ECO:0000313" key="3">
    <source>
        <dbReference type="Proteomes" id="UP000204551"/>
    </source>
</evidence>
<dbReference type="AlphaFoldDB" id="A0A221USJ0"/>
<dbReference type="GO" id="GO:0016747">
    <property type="term" value="F:acyltransferase activity, transferring groups other than amino-acyl groups"/>
    <property type="evidence" value="ECO:0007669"/>
    <property type="project" value="InterPro"/>
</dbReference>
<dbReference type="RefSeq" id="WP_093977333.1">
    <property type="nucleotide sequence ID" value="NZ_CP022515.1"/>
</dbReference>
<dbReference type="KEGG" id="aalg:AREALGSMS7_00791"/>
<feature type="domain" description="N-acetyltransferase" evidence="1">
    <location>
        <begin position="10"/>
        <end position="150"/>
    </location>
</feature>
<keyword evidence="2" id="KW-0808">Transferase</keyword>
<dbReference type="PROSITE" id="PS51186">
    <property type="entry name" value="GNAT"/>
    <property type="match status" value="1"/>
</dbReference>
<protein>
    <submittedName>
        <fullName evidence="2">Acetyltransferase (GNAT) domain protein</fullName>
    </submittedName>
</protein>
<dbReference type="EMBL" id="CP022515">
    <property type="protein sequence ID" value="ASO04272.1"/>
    <property type="molecule type" value="Genomic_DNA"/>
</dbReference>
<proteinExistence type="predicted"/>
<dbReference type="SUPFAM" id="SSF55729">
    <property type="entry name" value="Acyl-CoA N-acyltransferases (Nat)"/>
    <property type="match status" value="1"/>
</dbReference>
<evidence type="ECO:0000313" key="2">
    <source>
        <dbReference type="EMBL" id="ASO04272.1"/>
    </source>
</evidence>
<accession>A0A221USJ0</accession>
<dbReference type="InterPro" id="IPR000182">
    <property type="entry name" value="GNAT_dom"/>
</dbReference>
<dbReference type="CDD" id="cd04301">
    <property type="entry name" value="NAT_SF"/>
    <property type="match status" value="1"/>
</dbReference>
<dbReference type="Gene3D" id="3.40.630.30">
    <property type="match status" value="1"/>
</dbReference>
<dbReference type="Pfam" id="PF00583">
    <property type="entry name" value="Acetyltransf_1"/>
    <property type="match status" value="1"/>
</dbReference>
<reference evidence="2 3" key="1">
    <citation type="submission" date="2017-07" db="EMBL/GenBank/DDBJ databases">
        <title>Genome Sequence of Arenibacter algicola Strain SMS7 Isolated from a culture of the Diatom Skeletonema marinoi.</title>
        <authorList>
            <person name="Topel M."/>
            <person name="Pinder M.I.M."/>
            <person name="Johansson O.N."/>
            <person name="Kourtchenko O."/>
            <person name="Godhe A."/>
            <person name="Clarke A.K."/>
        </authorList>
    </citation>
    <scope>NUCLEOTIDE SEQUENCE [LARGE SCALE GENOMIC DNA]</scope>
    <source>
        <strain evidence="2 3">SMS7</strain>
    </source>
</reference>
<dbReference type="eggNOG" id="COG0456">
    <property type="taxonomic scope" value="Bacteria"/>
</dbReference>
<dbReference type="STRING" id="616991.GCA_000733925_03896"/>
<dbReference type="Proteomes" id="UP000204551">
    <property type="component" value="Chromosome"/>
</dbReference>
<evidence type="ECO:0000259" key="1">
    <source>
        <dbReference type="PROSITE" id="PS51186"/>
    </source>
</evidence>